<evidence type="ECO:0000313" key="3">
    <source>
        <dbReference type="Proteomes" id="UP000275267"/>
    </source>
</evidence>
<comment type="caution">
    <text evidence="2">The sequence shown here is derived from an EMBL/GenBank/DDBJ whole genome shotgun (WGS) entry which is preliminary data.</text>
</comment>
<sequence length="175" mass="19084">MAGARMGDDWLGGGWSGAGGSGQNGMDSAGGGGIGHDGMDVNSRAADGESHGTSVGKEHVFSLRASIPAYTAILDDGSRVELEDKEHVLFVNITGGYLVQHLTDDLASKTIWGSFQEPVCWFWDRENMYLQQIITNIDLDNALQMYWARFRDEDDAREAPQMEQVSDAEIHGAQF</sequence>
<dbReference type="EMBL" id="PQIB02000013">
    <property type="protein sequence ID" value="RLM73430.1"/>
    <property type="molecule type" value="Genomic_DNA"/>
</dbReference>
<keyword evidence="3" id="KW-1185">Reference proteome</keyword>
<feature type="region of interest" description="Disordered" evidence="1">
    <location>
        <begin position="13"/>
        <end position="53"/>
    </location>
</feature>
<name>A0A3L6Q5F1_PANMI</name>
<reference evidence="3" key="1">
    <citation type="journal article" date="2019" name="Nat. Commun.">
        <title>The genome of broomcorn millet.</title>
        <authorList>
            <person name="Zou C."/>
            <person name="Miki D."/>
            <person name="Li D."/>
            <person name="Tang Q."/>
            <person name="Xiao L."/>
            <person name="Rajput S."/>
            <person name="Deng P."/>
            <person name="Jia W."/>
            <person name="Huang R."/>
            <person name="Zhang M."/>
            <person name="Sun Y."/>
            <person name="Hu J."/>
            <person name="Fu X."/>
            <person name="Schnable P.S."/>
            <person name="Li F."/>
            <person name="Zhang H."/>
            <person name="Feng B."/>
            <person name="Zhu X."/>
            <person name="Liu R."/>
            <person name="Schnable J.C."/>
            <person name="Zhu J.-K."/>
            <person name="Zhang H."/>
        </authorList>
    </citation>
    <scope>NUCLEOTIDE SEQUENCE [LARGE SCALE GENOMIC DNA]</scope>
</reference>
<dbReference type="AlphaFoldDB" id="A0A3L6Q5F1"/>
<dbReference type="OrthoDB" id="10541214at2759"/>
<gene>
    <name evidence="2" type="ORF">C2845_PM15G21370</name>
</gene>
<accession>A0A3L6Q5F1</accession>
<dbReference type="Proteomes" id="UP000275267">
    <property type="component" value="Unassembled WGS sequence"/>
</dbReference>
<feature type="compositionally biased region" description="Gly residues" evidence="1">
    <location>
        <begin position="13"/>
        <end position="36"/>
    </location>
</feature>
<proteinExistence type="predicted"/>
<evidence type="ECO:0000313" key="2">
    <source>
        <dbReference type="EMBL" id="RLM73430.1"/>
    </source>
</evidence>
<protein>
    <submittedName>
        <fullName evidence="2">Uncharacterized protein</fullName>
    </submittedName>
</protein>
<evidence type="ECO:0000256" key="1">
    <source>
        <dbReference type="SAM" id="MobiDB-lite"/>
    </source>
</evidence>
<organism evidence="2 3">
    <name type="scientific">Panicum miliaceum</name>
    <name type="common">Proso millet</name>
    <name type="synonym">Broomcorn millet</name>
    <dbReference type="NCBI Taxonomy" id="4540"/>
    <lineage>
        <taxon>Eukaryota</taxon>
        <taxon>Viridiplantae</taxon>
        <taxon>Streptophyta</taxon>
        <taxon>Embryophyta</taxon>
        <taxon>Tracheophyta</taxon>
        <taxon>Spermatophyta</taxon>
        <taxon>Magnoliopsida</taxon>
        <taxon>Liliopsida</taxon>
        <taxon>Poales</taxon>
        <taxon>Poaceae</taxon>
        <taxon>PACMAD clade</taxon>
        <taxon>Panicoideae</taxon>
        <taxon>Panicodae</taxon>
        <taxon>Paniceae</taxon>
        <taxon>Panicinae</taxon>
        <taxon>Panicum</taxon>
        <taxon>Panicum sect. Panicum</taxon>
    </lineage>
</organism>